<feature type="binding site" evidence="3">
    <location>
        <position position="309"/>
    </location>
    <ligand>
        <name>Mg(2+)</name>
        <dbReference type="ChEBI" id="CHEBI:18420"/>
        <label>1</label>
    </ligand>
</feature>
<evidence type="ECO:0000313" key="4">
    <source>
        <dbReference type="EMBL" id="KKQ70586.1"/>
    </source>
</evidence>
<comment type="cofactor">
    <cofactor evidence="3">
        <name>Mg(2+)</name>
        <dbReference type="ChEBI" id="CHEBI:18420"/>
    </cofactor>
    <text evidence="3">Binds 2 magnesium ions per subunit.</text>
</comment>
<feature type="binding site" evidence="3">
    <location>
        <position position="65"/>
    </location>
    <ligand>
        <name>Mg(2+)</name>
        <dbReference type="ChEBI" id="CHEBI:18420"/>
        <label>1</label>
    </ligand>
</feature>
<dbReference type="Gene3D" id="1.10.4080.10">
    <property type="entry name" value="ADP-ribosylation/Crystallin J1"/>
    <property type="match status" value="1"/>
</dbReference>
<feature type="binding site" evidence="3">
    <location>
        <position position="66"/>
    </location>
    <ligand>
        <name>Mg(2+)</name>
        <dbReference type="ChEBI" id="CHEBI:18420"/>
        <label>1</label>
    </ligand>
</feature>
<sequence length="354" mass="39386">MEHKEIMRDKIMAMFLLGAIGDALGMPVEVLTKKEIQEPFGYIRDYLPARPDHKWCKGFVKGQWTDDTQLTLAIARAYIIEKSFTIEHVFLEHVKEMERSTAGWGGSTIESLKRIKGVYPNCNISEMGNPTGAGNGISMKIAPVGAVFAEEIENAAKSLEYCEYKEFVSKREDIYLDCIAEIAQMTHCTRMGIASGFAQVGAVLTCFDTYLDLGSVNNYFTAMVINAAEKGEAYLINDGMIDKLSERFKNLFQDDAYMKMTVDELLSATDGATCYVYNSLPFTYAMFLRNSYSIETLFETINAGGDTDTNGAMVGSLLGAYNGTKIIPKYLLDGLWNREEVEKTASDFCDSLGL</sequence>
<evidence type="ECO:0000256" key="3">
    <source>
        <dbReference type="PIRSR" id="PIRSR605502-1"/>
    </source>
</evidence>
<protein>
    <submittedName>
        <fullName evidence="4">ADP-ribosylation/Crystallin J1</fullName>
    </submittedName>
</protein>
<dbReference type="PANTHER" id="PTHR16222">
    <property type="entry name" value="ADP-RIBOSYLGLYCOHYDROLASE"/>
    <property type="match status" value="1"/>
</dbReference>
<comment type="caution">
    <text evidence="4">The sequence shown here is derived from an EMBL/GenBank/DDBJ whole genome shotgun (WGS) entry which is preliminary data.</text>
</comment>
<dbReference type="PANTHER" id="PTHR16222:SF24">
    <property type="entry name" value="ADP-RIBOSYLHYDROLASE ARH3"/>
    <property type="match status" value="1"/>
</dbReference>
<dbReference type="Pfam" id="PF03747">
    <property type="entry name" value="ADP_ribosyl_GH"/>
    <property type="match status" value="1"/>
</dbReference>
<dbReference type="EMBL" id="LBUU01000004">
    <property type="protein sequence ID" value="KKQ70586.1"/>
    <property type="molecule type" value="Genomic_DNA"/>
</dbReference>
<accession>A0A0G0N0H4</accession>
<gene>
    <name evidence="4" type="ORF">US91_C0004G0071</name>
</gene>
<reference evidence="4 5" key="1">
    <citation type="journal article" date="2015" name="Nature">
        <title>rRNA introns, odd ribosomes, and small enigmatic genomes across a large radiation of phyla.</title>
        <authorList>
            <person name="Brown C.T."/>
            <person name="Hug L.A."/>
            <person name="Thomas B.C."/>
            <person name="Sharon I."/>
            <person name="Castelle C.J."/>
            <person name="Singh A."/>
            <person name="Wilkins M.J."/>
            <person name="Williams K.H."/>
            <person name="Banfield J.F."/>
        </authorList>
    </citation>
    <scope>NUCLEOTIDE SEQUENCE [LARGE SCALE GENOMIC DNA]</scope>
</reference>
<organism evidence="4 5">
    <name type="scientific">Candidatus Falkowbacteria bacterium GW2011_GWE1_38_31</name>
    <dbReference type="NCBI Taxonomy" id="1618638"/>
    <lineage>
        <taxon>Bacteria</taxon>
        <taxon>Candidatus Falkowiibacteriota</taxon>
    </lineage>
</organism>
<feature type="binding site" evidence="3">
    <location>
        <position position="306"/>
    </location>
    <ligand>
        <name>Mg(2+)</name>
        <dbReference type="ChEBI" id="CHEBI:18420"/>
        <label>1</label>
    </ligand>
</feature>
<comment type="similarity">
    <text evidence="1">Belongs to the ADP-ribosylglycohydrolase family.</text>
</comment>
<evidence type="ECO:0000256" key="1">
    <source>
        <dbReference type="ARBA" id="ARBA00010702"/>
    </source>
</evidence>
<dbReference type="Proteomes" id="UP000034022">
    <property type="component" value="Unassembled WGS sequence"/>
</dbReference>
<feature type="binding site" evidence="3">
    <location>
        <position position="308"/>
    </location>
    <ligand>
        <name>Mg(2+)</name>
        <dbReference type="ChEBI" id="CHEBI:18420"/>
        <label>1</label>
    </ligand>
</feature>
<dbReference type="GO" id="GO:0046872">
    <property type="term" value="F:metal ion binding"/>
    <property type="evidence" value="ECO:0007669"/>
    <property type="project" value="UniProtKB-KW"/>
</dbReference>
<evidence type="ECO:0000256" key="2">
    <source>
        <dbReference type="ARBA" id="ARBA00022801"/>
    </source>
</evidence>
<dbReference type="InterPro" id="IPR050792">
    <property type="entry name" value="ADP-ribosylglycohydrolase"/>
</dbReference>
<name>A0A0G0N0H4_9BACT</name>
<dbReference type="AlphaFoldDB" id="A0A0G0N0H4"/>
<proteinExistence type="inferred from homology"/>
<dbReference type="InterPro" id="IPR005502">
    <property type="entry name" value="Ribosyl_crysJ1"/>
</dbReference>
<keyword evidence="3" id="KW-0460">Magnesium</keyword>
<keyword evidence="2" id="KW-0378">Hydrolase</keyword>
<keyword evidence="3" id="KW-0479">Metal-binding</keyword>
<evidence type="ECO:0000313" key="5">
    <source>
        <dbReference type="Proteomes" id="UP000034022"/>
    </source>
</evidence>
<feature type="binding site" evidence="3">
    <location>
        <position position="67"/>
    </location>
    <ligand>
        <name>Mg(2+)</name>
        <dbReference type="ChEBI" id="CHEBI:18420"/>
        <label>1</label>
    </ligand>
</feature>
<dbReference type="InterPro" id="IPR036705">
    <property type="entry name" value="Ribosyl_crysJ1_sf"/>
</dbReference>
<dbReference type="SUPFAM" id="SSF101478">
    <property type="entry name" value="ADP-ribosylglycohydrolase"/>
    <property type="match status" value="1"/>
</dbReference>
<dbReference type="GO" id="GO:0016787">
    <property type="term" value="F:hydrolase activity"/>
    <property type="evidence" value="ECO:0007669"/>
    <property type="project" value="UniProtKB-KW"/>
</dbReference>